<keyword evidence="7" id="KW-1185">Reference proteome</keyword>
<feature type="compositionally biased region" description="Low complexity" evidence="4">
    <location>
        <begin position="313"/>
        <end position="325"/>
    </location>
</feature>
<evidence type="ECO:0000256" key="4">
    <source>
        <dbReference type="SAM" id="MobiDB-lite"/>
    </source>
</evidence>
<dbReference type="PROSITE" id="PS01124">
    <property type="entry name" value="HTH_ARAC_FAMILY_2"/>
    <property type="match status" value="1"/>
</dbReference>
<evidence type="ECO:0000313" key="6">
    <source>
        <dbReference type="EMBL" id="QMT00049.1"/>
    </source>
</evidence>
<evidence type="ECO:0000259" key="5">
    <source>
        <dbReference type="PROSITE" id="PS01124"/>
    </source>
</evidence>
<sequence length="337" mass="35890">MNVHRVTVLALESVLPIDLGIPTQIFNPRPDTPYALSICGITPGAVRTSTGFTIGVTAGLEELDHAGTIIIPGYRDYRLPPPAAVSEALNRAARRGARIASICTGAFALAAAGLLDGRTVTTHWASADELEELFPGITVDREVLYIDDTPILTSAGVTAGIDLCMHMVRNDLGAHVANTIARELVAAPHRDGGQAQYITRPLPDPSATTLAATREWAASRLGEPLTLDSLAQHAGVSSRTLTRLWRAETGVSPHRWLLAARVNRARELLEKTDHTVEQVASRCGLGSATNLRARFREAVGTTPTAYRRAFSQSAVANAPSPSAAPTCARTSRSPTTR</sequence>
<accession>A0A7D7QUR0</accession>
<feature type="compositionally biased region" description="Polar residues" evidence="4">
    <location>
        <begin position="328"/>
        <end position="337"/>
    </location>
</feature>
<dbReference type="SMART" id="SM00342">
    <property type="entry name" value="HTH_ARAC"/>
    <property type="match status" value="1"/>
</dbReference>
<dbReference type="GO" id="GO:0003700">
    <property type="term" value="F:DNA-binding transcription factor activity"/>
    <property type="evidence" value="ECO:0007669"/>
    <property type="project" value="InterPro"/>
</dbReference>
<dbReference type="GO" id="GO:0043565">
    <property type="term" value="F:sequence-specific DNA binding"/>
    <property type="evidence" value="ECO:0007669"/>
    <property type="project" value="InterPro"/>
</dbReference>
<dbReference type="SUPFAM" id="SSF52317">
    <property type="entry name" value="Class I glutamine amidotransferase-like"/>
    <property type="match status" value="1"/>
</dbReference>
<dbReference type="KEGG" id="gji:H1R19_13955"/>
<dbReference type="InterPro" id="IPR029062">
    <property type="entry name" value="Class_I_gatase-like"/>
</dbReference>
<feature type="domain" description="HTH araC/xylS-type" evidence="5">
    <location>
        <begin position="211"/>
        <end position="309"/>
    </location>
</feature>
<gene>
    <name evidence="6" type="ORF">H1R19_13955</name>
</gene>
<reference evidence="7" key="1">
    <citation type="submission" date="2020-07" db="EMBL/GenBank/DDBJ databases">
        <title>novel species isolated from the respiratory tract of Marmot.</title>
        <authorList>
            <person name="Zhang G."/>
        </authorList>
    </citation>
    <scope>NUCLEOTIDE SEQUENCE [LARGE SCALE GENOMIC DNA]</scope>
    <source>
        <strain evidence="7">686</strain>
    </source>
</reference>
<keyword evidence="2" id="KW-0238">DNA-binding</keyword>
<dbReference type="EMBL" id="CP059491">
    <property type="protein sequence ID" value="QMT00049.1"/>
    <property type="molecule type" value="Genomic_DNA"/>
</dbReference>
<evidence type="ECO:0000256" key="1">
    <source>
        <dbReference type="ARBA" id="ARBA00023015"/>
    </source>
</evidence>
<dbReference type="Pfam" id="PF12833">
    <property type="entry name" value="HTH_18"/>
    <property type="match status" value="1"/>
</dbReference>
<evidence type="ECO:0000256" key="3">
    <source>
        <dbReference type="ARBA" id="ARBA00023163"/>
    </source>
</evidence>
<protein>
    <submittedName>
        <fullName evidence="6">Helix-turn-helix domain-containing protein</fullName>
    </submittedName>
</protein>
<dbReference type="PROSITE" id="PS00041">
    <property type="entry name" value="HTH_ARAC_FAMILY_1"/>
    <property type="match status" value="1"/>
</dbReference>
<dbReference type="InterPro" id="IPR018060">
    <property type="entry name" value="HTH_AraC"/>
</dbReference>
<organism evidence="6 7">
    <name type="scientific">Gordonia jinghuaiqii</name>
    <dbReference type="NCBI Taxonomy" id="2758710"/>
    <lineage>
        <taxon>Bacteria</taxon>
        <taxon>Bacillati</taxon>
        <taxon>Actinomycetota</taxon>
        <taxon>Actinomycetes</taxon>
        <taxon>Mycobacteriales</taxon>
        <taxon>Gordoniaceae</taxon>
        <taxon>Gordonia</taxon>
    </lineage>
</organism>
<dbReference type="CDD" id="cd03137">
    <property type="entry name" value="GATase1_AraC_1"/>
    <property type="match status" value="1"/>
</dbReference>
<dbReference type="PANTHER" id="PTHR43130">
    <property type="entry name" value="ARAC-FAMILY TRANSCRIPTIONAL REGULATOR"/>
    <property type="match status" value="1"/>
</dbReference>
<dbReference type="SUPFAM" id="SSF46689">
    <property type="entry name" value="Homeodomain-like"/>
    <property type="match status" value="2"/>
</dbReference>
<name>A0A7D7QUR0_9ACTN</name>
<keyword evidence="3" id="KW-0804">Transcription</keyword>
<dbReference type="Gene3D" id="1.10.10.60">
    <property type="entry name" value="Homeodomain-like"/>
    <property type="match status" value="1"/>
</dbReference>
<dbReference type="InterPro" id="IPR052158">
    <property type="entry name" value="INH-QAR"/>
</dbReference>
<dbReference type="InterPro" id="IPR018062">
    <property type="entry name" value="HTH_AraC-typ_CS"/>
</dbReference>
<dbReference type="PANTHER" id="PTHR43130:SF3">
    <property type="entry name" value="HTH-TYPE TRANSCRIPTIONAL REGULATOR RV1931C"/>
    <property type="match status" value="1"/>
</dbReference>
<evidence type="ECO:0000256" key="2">
    <source>
        <dbReference type="ARBA" id="ARBA00023125"/>
    </source>
</evidence>
<evidence type="ECO:0000313" key="7">
    <source>
        <dbReference type="Proteomes" id="UP000515663"/>
    </source>
</evidence>
<dbReference type="Gene3D" id="3.40.50.880">
    <property type="match status" value="1"/>
</dbReference>
<dbReference type="AlphaFoldDB" id="A0A7D7QUR0"/>
<proteinExistence type="predicted"/>
<feature type="region of interest" description="Disordered" evidence="4">
    <location>
        <begin position="313"/>
        <end position="337"/>
    </location>
</feature>
<keyword evidence="1" id="KW-0805">Transcription regulation</keyword>
<dbReference type="InterPro" id="IPR002818">
    <property type="entry name" value="DJ-1/PfpI"/>
</dbReference>
<dbReference type="Proteomes" id="UP000515663">
    <property type="component" value="Chromosome"/>
</dbReference>
<dbReference type="Pfam" id="PF01965">
    <property type="entry name" value="DJ-1_PfpI"/>
    <property type="match status" value="1"/>
</dbReference>
<dbReference type="RefSeq" id="WP_219849339.1">
    <property type="nucleotide sequence ID" value="NZ_CP059491.1"/>
</dbReference>
<dbReference type="InterPro" id="IPR009057">
    <property type="entry name" value="Homeodomain-like_sf"/>
</dbReference>